<evidence type="ECO:0000256" key="3">
    <source>
        <dbReference type="PROSITE-ProRule" id="PRU00023"/>
    </source>
</evidence>
<sequence>MADEEDRIRRLTILRETVDWENKAERLKFITDFCHSLKDCTDRPAILRVVFRPGEIERLLADAATEKSESGSLRGTFIRLVAWSDYRVQRRDDDDDDDGNDRATPLHLLARLARESDHGSHDFAARMLFKIYGTAFNHSDEFGCTHFHAACKLGLVEIVEKFLDLGQDANVLARETGDAPLHLALATGKKEVARLLLRRGADPRLANKGGSTPLHVICARSEDCDDLIDAFLRCSERLDEPVLIDARDESGDTPLHLALANDNKDGVEALVLWGADPNLANNNGETPLHVCCKADYDHGSAQSFFRIARAVRREVRLDVEDNSGRTPLQWAVANLFPHVVEALLDNGADLANFVFPSADYFGKTLKPWRDEWRHNHKLIIASCSLACVEHLRARGYRMERDDCWTILQYFAEHRVYEKPPAMVDLERAWHEDEKFAAAARGITMIQEPDGGRLSLLDFVRLPLEEASGRVAYEDYFRFVCANELRWLARGAREACIARLCEIISRRFLLRWARDRLWELTGGRPTIDCCEPIVERLTNEDLRNIGLAAAGVGRSS</sequence>
<dbReference type="PANTHER" id="PTHR24198">
    <property type="entry name" value="ANKYRIN REPEAT AND PROTEIN KINASE DOMAIN-CONTAINING PROTEIN"/>
    <property type="match status" value="1"/>
</dbReference>
<dbReference type="InterPro" id="IPR002110">
    <property type="entry name" value="Ankyrin_rpt"/>
</dbReference>
<evidence type="ECO:0000256" key="1">
    <source>
        <dbReference type="ARBA" id="ARBA00022737"/>
    </source>
</evidence>
<dbReference type="Proteomes" id="UP001627154">
    <property type="component" value="Unassembled WGS sequence"/>
</dbReference>
<dbReference type="AlphaFoldDB" id="A0ABD2WK59"/>
<feature type="repeat" description="ANK" evidence="3">
    <location>
        <begin position="176"/>
        <end position="208"/>
    </location>
</feature>
<dbReference type="Gene3D" id="1.25.40.20">
    <property type="entry name" value="Ankyrin repeat-containing domain"/>
    <property type="match status" value="2"/>
</dbReference>
<evidence type="ECO:0000256" key="2">
    <source>
        <dbReference type="ARBA" id="ARBA00023043"/>
    </source>
</evidence>
<accession>A0ABD2WK59</accession>
<dbReference type="PROSITE" id="PS50297">
    <property type="entry name" value="ANK_REP_REGION"/>
    <property type="match status" value="3"/>
</dbReference>
<dbReference type="Pfam" id="PF00023">
    <property type="entry name" value="Ank"/>
    <property type="match status" value="1"/>
</dbReference>
<keyword evidence="2 3" id="KW-0040">ANK repeat</keyword>
<evidence type="ECO:0000313" key="5">
    <source>
        <dbReference type="Proteomes" id="UP001627154"/>
    </source>
</evidence>
<feature type="repeat" description="ANK" evidence="3">
    <location>
        <begin position="323"/>
        <end position="350"/>
    </location>
</feature>
<dbReference type="PANTHER" id="PTHR24198:SF165">
    <property type="entry name" value="ANKYRIN REPEAT-CONTAINING PROTEIN-RELATED"/>
    <property type="match status" value="1"/>
</dbReference>
<dbReference type="InterPro" id="IPR036770">
    <property type="entry name" value="Ankyrin_rpt-contain_sf"/>
</dbReference>
<dbReference type="PROSITE" id="PS50088">
    <property type="entry name" value="ANK_REPEAT"/>
    <property type="match status" value="3"/>
</dbReference>
<comment type="caution">
    <text evidence="4">The sequence shown here is derived from an EMBL/GenBank/DDBJ whole genome shotgun (WGS) entry which is preliminary data.</text>
</comment>
<dbReference type="SMART" id="SM00248">
    <property type="entry name" value="ANK"/>
    <property type="match status" value="6"/>
</dbReference>
<evidence type="ECO:0000313" key="4">
    <source>
        <dbReference type="EMBL" id="KAL3393197.1"/>
    </source>
</evidence>
<dbReference type="EMBL" id="JBJJXI010000100">
    <property type="protein sequence ID" value="KAL3393197.1"/>
    <property type="molecule type" value="Genomic_DNA"/>
</dbReference>
<keyword evidence="1" id="KW-0677">Repeat</keyword>
<dbReference type="SUPFAM" id="SSF48403">
    <property type="entry name" value="Ankyrin repeat"/>
    <property type="match status" value="1"/>
</dbReference>
<protein>
    <submittedName>
        <fullName evidence="4">Uncharacterized protein</fullName>
    </submittedName>
</protein>
<gene>
    <name evidence="4" type="ORF">TKK_012443</name>
</gene>
<dbReference type="Pfam" id="PF12796">
    <property type="entry name" value="Ank_2"/>
    <property type="match status" value="1"/>
</dbReference>
<feature type="repeat" description="ANK" evidence="3">
    <location>
        <begin position="250"/>
        <end position="282"/>
    </location>
</feature>
<proteinExistence type="predicted"/>
<name>A0ABD2WK59_9HYME</name>
<reference evidence="4 5" key="1">
    <citation type="journal article" date="2024" name="bioRxiv">
        <title>A reference genome for Trichogramma kaykai: A tiny desert-dwelling parasitoid wasp with competing sex-ratio distorters.</title>
        <authorList>
            <person name="Culotta J."/>
            <person name="Lindsey A.R."/>
        </authorList>
    </citation>
    <scope>NUCLEOTIDE SEQUENCE [LARGE SCALE GENOMIC DNA]</scope>
    <source>
        <strain evidence="4 5">KSX58</strain>
    </source>
</reference>
<keyword evidence="5" id="KW-1185">Reference proteome</keyword>
<organism evidence="4 5">
    <name type="scientific">Trichogramma kaykai</name>
    <dbReference type="NCBI Taxonomy" id="54128"/>
    <lineage>
        <taxon>Eukaryota</taxon>
        <taxon>Metazoa</taxon>
        <taxon>Ecdysozoa</taxon>
        <taxon>Arthropoda</taxon>
        <taxon>Hexapoda</taxon>
        <taxon>Insecta</taxon>
        <taxon>Pterygota</taxon>
        <taxon>Neoptera</taxon>
        <taxon>Endopterygota</taxon>
        <taxon>Hymenoptera</taxon>
        <taxon>Apocrita</taxon>
        <taxon>Proctotrupomorpha</taxon>
        <taxon>Chalcidoidea</taxon>
        <taxon>Trichogrammatidae</taxon>
        <taxon>Trichogramma</taxon>
    </lineage>
</organism>